<dbReference type="AlphaFoldDB" id="X1QKM7"/>
<proteinExistence type="predicted"/>
<dbReference type="EMBL" id="BARW01003584">
    <property type="protein sequence ID" value="GAI68808.1"/>
    <property type="molecule type" value="Genomic_DNA"/>
</dbReference>
<comment type="caution">
    <text evidence="2">The sequence shown here is derived from an EMBL/GenBank/DDBJ whole genome shotgun (WGS) entry which is preliminary data.</text>
</comment>
<gene>
    <name evidence="2" type="ORF">S12H4_09024</name>
</gene>
<sequence length="271" mass="29170">MRLRHGSEHGVIDVRDPLLRDQFAQLPMSIFCAQELSTGAKLAYSMLLRLAWEGRGYPGHQACSDRFGPSVASIKRYVAELHEWGLINGYRASYGSTNSYQVFRPDDPECKLDLPQNRLKMSLKGAQTEPEAGSELAGVRTDSVSDSEERDESPGADAPTAKAAYIQDLAAEFAPGQAVPAIQSFLARFSGPLLRDAAEITRAADGVEKPIAYLYGVVKGLASAAGQQGRVAARPLGIDDELSEEDHAAAVVAFDRVKAWVDGGRQGPPPS</sequence>
<protein>
    <recommendedName>
        <fullName evidence="3">Helix-turn-helix domain-containing protein</fullName>
    </recommendedName>
</protein>
<feature type="region of interest" description="Disordered" evidence="1">
    <location>
        <begin position="125"/>
        <end position="159"/>
    </location>
</feature>
<name>X1QKM7_9ZZZZ</name>
<reference evidence="2" key="1">
    <citation type="journal article" date="2014" name="Front. Microbiol.">
        <title>High frequency of phylogenetically diverse reductive dehalogenase-homologous genes in deep subseafloor sedimentary metagenomes.</title>
        <authorList>
            <person name="Kawai M."/>
            <person name="Futagami T."/>
            <person name="Toyoda A."/>
            <person name="Takaki Y."/>
            <person name="Nishi S."/>
            <person name="Hori S."/>
            <person name="Arai W."/>
            <person name="Tsubouchi T."/>
            <person name="Morono Y."/>
            <person name="Uchiyama I."/>
            <person name="Ito T."/>
            <person name="Fujiyama A."/>
            <person name="Inagaki F."/>
            <person name="Takami H."/>
        </authorList>
    </citation>
    <scope>NUCLEOTIDE SEQUENCE</scope>
    <source>
        <strain evidence="2">Expedition CK06-06</strain>
    </source>
</reference>
<accession>X1QKM7</accession>
<organism evidence="2">
    <name type="scientific">marine sediment metagenome</name>
    <dbReference type="NCBI Taxonomy" id="412755"/>
    <lineage>
        <taxon>unclassified sequences</taxon>
        <taxon>metagenomes</taxon>
        <taxon>ecological metagenomes</taxon>
    </lineage>
</organism>
<evidence type="ECO:0000256" key="1">
    <source>
        <dbReference type="SAM" id="MobiDB-lite"/>
    </source>
</evidence>
<evidence type="ECO:0008006" key="3">
    <source>
        <dbReference type="Google" id="ProtNLM"/>
    </source>
</evidence>
<evidence type="ECO:0000313" key="2">
    <source>
        <dbReference type="EMBL" id="GAI68808.1"/>
    </source>
</evidence>